<evidence type="ECO:0000259" key="2">
    <source>
        <dbReference type="Pfam" id="PF11738"/>
    </source>
</evidence>
<dbReference type="InterPro" id="IPR037126">
    <property type="entry name" value="PdaC/RsiV-like_sf"/>
</dbReference>
<dbReference type="AlphaFoldDB" id="A0A1A7R810"/>
<feature type="signal peptide" evidence="1">
    <location>
        <begin position="1"/>
        <end position="24"/>
    </location>
</feature>
<evidence type="ECO:0000313" key="4">
    <source>
        <dbReference type="Proteomes" id="UP000185753"/>
    </source>
</evidence>
<feature type="domain" description="DUF3298" evidence="2">
    <location>
        <begin position="201"/>
        <end position="242"/>
    </location>
</feature>
<dbReference type="RefSeq" id="WP_067764368.1">
    <property type="nucleotide sequence ID" value="NZ_LZDS01000025.1"/>
</dbReference>
<protein>
    <recommendedName>
        <fullName evidence="2">DUF3298 domain-containing protein</fullName>
    </recommendedName>
</protein>
<dbReference type="EMBL" id="LZDS01000025">
    <property type="protein sequence ID" value="OBX28395.1"/>
    <property type="molecule type" value="Genomic_DNA"/>
</dbReference>
<keyword evidence="1" id="KW-0732">Signal</keyword>
<dbReference type="OrthoDB" id="6697831at2"/>
<feature type="chain" id="PRO_5008360610" description="DUF3298 domain-containing protein" evidence="1">
    <location>
        <begin position="25"/>
        <end position="263"/>
    </location>
</feature>
<dbReference type="PROSITE" id="PS51257">
    <property type="entry name" value="PROKAR_LIPOPROTEIN"/>
    <property type="match status" value="1"/>
</dbReference>
<dbReference type="InterPro" id="IPR021729">
    <property type="entry name" value="DUF3298"/>
</dbReference>
<organism evidence="3 4">
    <name type="scientific">Acinetobacter gandensis</name>
    <dbReference type="NCBI Taxonomy" id="1443941"/>
    <lineage>
        <taxon>Bacteria</taxon>
        <taxon>Pseudomonadati</taxon>
        <taxon>Pseudomonadota</taxon>
        <taxon>Gammaproteobacteria</taxon>
        <taxon>Moraxellales</taxon>
        <taxon>Moraxellaceae</taxon>
        <taxon>Acinetobacter</taxon>
    </lineage>
</organism>
<gene>
    <name evidence="3" type="ORF">A9J31_04745</name>
</gene>
<dbReference type="Proteomes" id="UP000185753">
    <property type="component" value="Unassembled WGS sequence"/>
</dbReference>
<sequence>MKKTRINVLATAITTILMVGALTACHPRNEPVEDASTTQSKQKTTQSVPLIESKSVVVNLPKPQACEAEGCTQYSIQTVETNVDWINQYFLERIKKADPIAFSPEPNEKVDLAQNPEAGVGQSTTSVRYISQWGHIATFAIESYTYAVHAAHGMSHVEYVNFDLNEKKRLALQDVLVKGADAKVLSALFDSNSIWLDNHDIERGKLQLSDNFYYGGNGIVFVYPLYELASYAEGMPELKLPYYSVKGLFKPEYLPNLPNYETK</sequence>
<comment type="caution">
    <text evidence="3">The sequence shown here is derived from an EMBL/GenBank/DDBJ whole genome shotgun (WGS) entry which is preliminary data.</text>
</comment>
<evidence type="ECO:0000313" key="3">
    <source>
        <dbReference type="EMBL" id="OBX28395.1"/>
    </source>
</evidence>
<keyword evidence="4" id="KW-1185">Reference proteome</keyword>
<name>A0A1A7R810_9GAMM</name>
<dbReference type="Gene3D" id="3.90.640.20">
    <property type="entry name" value="Heat-shock cognate protein, ATPase"/>
    <property type="match status" value="1"/>
</dbReference>
<accession>A0A1A7R810</accession>
<evidence type="ECO:0000256" key="1">
    <source>
        <dbReference type="SAM" id="SignalP"/>
    </source>
</evidence>
<dbReference type="Gene3D" id="3.30.565.40">
    <property type="entry name" value="Fervidobacterium nodosum Rt17-B1 like"/>
    <property type="match status" value="1"/>
</dbReference>
<proteinExistence type="predicted"/>
<reference evidence="4" key="1">
    <citation type="submission" date="2016-06" db="EMBL/GenBank/DDBJ databases">
        <authorList>
            <person name="Radolfova-Krizova L."/>
            <person name="Nemec A."/>
        </authorList>
    </citation>
    <scope>NUCLEOTIDE SEQUENCE [LARGE SCALE GENOMIC DNA]</scope>
    <source>
        <strain evidence="4">ANC 4275</strain>
    </source>
</reference>
<dbReference type="STRING" id="1443941.A9J31_04745"/>
<dbReference type="Pfam" id="PF11738">
    <property type="entry name" value="DUF3298"/>
    <property type="match status" value="1"/>
</dbReference>